<sequence length="66" mass="7190">MTGLETIFKIAGIGLLAAVINSILEKSDKRELTTFVTLTALIIVLVMVIDMIGGLFDSIQSLFNLY</sequence>
<gene>
    <name evidence="2" type="primary">spoIIIAC</name>
    <name evidence="2" type="ORF">IAB05_03070</name>
</gene>
<evidence type="ECO:0000313" key="3">
    <source>
        <dbReference type="Proteomes" id="UP000824094"/>
    </source>
</evidence>
<dbReference type="InterPro" id="IPR009570">
    <property type="entry name" value="Spore_III_AC"/>
</dbReference>
<dbReference type="Pfam" id="PF06686">
    <property type="entry name" value="SpoIIIAC"/>
    <property type="match status" value="1"/>
</dbReference>
<reference evidence="2" key="1">
    <citation type="submission" date="2020-10" db="EMBL/GenBank/DDBJ databases">
        <authorList>
            <person name="Gilroy R."/>
        </authorList>
    </citation>
    <scope>NUCLEOTIDE SEQUENCE</scope>
    <source>
        <strain evidence="2">18911</strain>
    </source>
</reference>
<dbReference type="EMBL" id="DVNF01000088">
    <property type="protein sequence ID" value="HIU60356.1"/>
    <property type="molecule type" value="Genomic_DNA"/>
</dbReference>
<dbReference type="AlphaFoldDB" id="A0A9D1MHH2"/>
<accession>A0A9D1MHH2</accession>
<evidence type="ECO:0000256" key="1">
    <source>
        <dbReference type="SAM" id="Phobius"/>
    </source>
</evidence>
<comment type="caution">
    <text evidence="2">The sequence shown here is derived from an EMBL/GenBank/DDBJ whole genome shotgun (WGS) entry which is preliminary data.</text>
</comment>
<keyword evidence="1" id="KW-1133">Transmembrane helix</keyword>
<dbReference type="InterPro" id="IPR025664">
    <property type="entry name" value="Spore_III_AC/AD"/>
</dbReference>
<protein>
    <submittedName>
        <fullName evidence="2">Stage III sporulation protein AC</fullName>
    </submittedName>
</protein>
<name>A0A9D1MHH2_9FIRM</name>
<evidence type="ECO:0000313" key="2">
    <source>
        <dbReference type="EMBL" id="HIU60356.1"/>
    </source>
</evidence>
<proteinExistence type="predicted"/>
<reference evidence="2" key="2">
    <citation type="journal article" date="2021" name="PeerJ">
        <title>Extensive microbial diversity within the chicken gut microbiome revealed by metagenomics and culture.</title>
        <authorList>
            <person name="Gilroy R."/>
            <person name="Ravi A."/>
            <person name="Getino M."/>
            <person name="Pursley I."/>
            <person name="Horton D.L."/>
            <person name="Alikhan N.F."/>
            <person name="Baker D."/>
            <person name="Gharbi K."/>
            <person name="Hall N."/>
            <person name="Watson M."/>
            <person name="Adriaenssens E.M."/>
            <person name="Foster-Nyarko E."/>
            <person name="Jarju S."/>
            <person name="Secka A."/>
            <person name="Antonio M."/>
            <person name="Oren A."/>
            <person name="Chaudhuri R.R."/>
            <person name="La Ragione R."/>
            <person name="Hildebrand F."/>
            <person name="Pallen M.J."/>
        </authorList>
    </citation>
    <scope>NUCLEOTIDE SEQUENCE</scope>
    <source>
        <strain evidence="2">18911</strain>
    </source>
</reference>
<organism evidence="2 3">
    <name type="scientific">Candidatus Stercoripulliclostridium merdigallinarum</name>
    <dbReference type="NCBI Taxonomy" id="2840951"/>
    <lineage>
        <taxon>Bacteria</taxon>
        <taxon>Bacillati</taxon>
        <taxon>Bacillota</taxon>
        <taxon>Clostridia</taxon>
        <taxon>Eubacteriales</taxon>
        <taxon>Candidatus Stercoripulliclostridium</taxon>
    </lineage>
</organism>
<keyword evidence="1" id="KW-0472">Membrane</keyword>
<feature type="transmembrane region" description="Helical" evidence="1">
    <location>
        <begin position="36"/>
        <end position="56"/>
    </location>
</feature>
<dbReference type="NCBIfam" id="TIGR02848">
    <property type="entry name" value="spore_III_AC"/>
    <property type="match status" value="1"/>
</dbReference>
<feature type="transmembrane region" description="Helical" evidence="1">
    <location>
        <begin position="6"/>
        <end position="24"/>
    </location>
</feature>
<keyword evidence="1" id="KW-0812">Transmembrane</keyword>
<dbReference type="Proteomes" id="UP000824094">
    <property type="component" value="Unassembled WGS sequence"/>
</dbReference>